<gene>
    <name evidence="3" type="ORF">PRZ48_011041</name>
</gene>
<keyword evidence="4" id="KW-1185">Reference proteome</keyword>
<protein>
    <submittedName>
        <fullName evidence="3">Uncharacterized protein</fullName>
    </submittedName>
</protein>
<evidence type="ECO:0000313" key="3">
    <source>
        <dbReference type="EMBL" id="KAK4498383.1"/>
    </source>
</evidence>
<keyword evidence="1" id="KW-0732">Signal</keyword>
<dbReference type="SUPFAM" id="SSF69318">
    <property type="entry name" value="Integrin alpha N-terminal domain"/>
    <property type="match status" value="1"/>
</dbReference>
<reference evidence="3 4" key="1">
    <citation type="journal article" date="2023" name="G3 (Bethesda)">
        <title>A chromosome-level genome assembly of Zasmidium syzygii isolated from banana leaves.</title>
        <authorList>
            <person name="van Westerhoven A.C."/>
            <person name="Mehrabi R."/>
            <person name="Talebi R."/>
            <person name="Steentjes M.B.F."/>
            <person name="Corcolon B."/>
            <person name="Chong P.A."/>
            <person name="Kema G.H.J."/>
            <person name="Seidl M.F."/>
        </authorList>
    </citation>
    <scope>NUCLEOTIDE SEQUENCE [LARGE SCALE GENOMIC DNA]</scope>
    <source>
        <strain evidence="3 4">P124</strain>
    </source>
</reference>
<evidence type="ECO:0000256" key="1">
    <source>
        <dbReference type="ARBA" id="ARBA00022729"/>
    </source>
</evidence>
<feature type="region of interest" description="Disordered" evidence="2">
    <location>
        <begin position="312"/>
        <end position="375"/>
    </location>
</feature>
<evidence type="ECO:0000313" key="4">
    <source>
        <dbReference type="Proteomes" id="UP001305779"/>
    </source>
</evidence>
<dbReference type="Pfam" id="PF13517">
    <property type="entry name" value="FG-GAP_3"/>
    <property type="match status" value="2"/>
</dbReference>
<name>A0ABR0EBF5_ZASCE</name>
<dbReference type="InterPro" id="IPR028994">
    <property type="entry name" value="Integrin_alpha_N"/>
</dbReference>
<dbReference type="InterPro" id="IPR013517">
    <property type="entry name" value="FG-GAP"/>
</dbReference>
<sequence length="806" mass="87284">MSATVDLPIRIHDGLSEERKGSIRQALQKYQKRVLEQNMRALEKLIEEVESTPPIVWPGTRCREDEAPRKRIENLWDHHGVWLDPPDPTVTTVRDFLSEDRRQSLIRTCRLDGITRLADVNADGNTDITTIDPHTCNVQAYTGNGDFTFSQNPVTIWSQGTPQGCADCSSIYFTDNNADGRADLICLTSDATAWLTYNLPAGDIHSLDNIDWQYFGWILINQNVTRNQARFCDLNGDGQDDVMTLNGVGDLHAYVSNTLAAFLGGRQEFTGDGTSFSRVMLFDIDGDGRADYLEVDPDTGAVSAFINQCADGGYPRKPGQPRPDSPGTSMSPVAAVAPTFTSAQPNPGPTTTTSSTSAGQSPQPTGASTFPGGKPIPFWASGSWTTIGCTSAGATTTTAGQLGGKPTDVPNGAVLWKQAMADDALTEMFDAYTIHYEDVIGQDPEAVFEYFVKSSWQSPQKPETCSDPGNAECMDIQACEDVGSPALFYISQSMDVLKSLHYSLYQAFRADSGDVEALAGNWVNTFVQDTTATDTALKRIQQLIEGFIAAGLAILFLVAAPEAEAAFFTTAIYTAIAPSTQFALNNAIASGVSNVGTSLEKYQISFSDTALEFVTLIHGIANTIADYETNELTNDFVAAGQTIGDGSQWKVQALIMDHTVYDCNSRDFSKAGKIPGDYDTAHNILNGIKGVDSDGPAIDGNAAWCDADNNAYFLWNAKYGFAHTPPETDPKSYHGPGVNLFPHADIQTLNPGNTAWGNVTLEGIVRSTVLQFIKAGYVNSYDRSTYHIDAFDFSGMPPPGFFPFPV</sequence>
<evidence type="ECO:0000256" key="2">
    <source>
        <dbReference type="SAM" id="MobiDB-lite"/>
    </source>
</evidence>
<comment type="caution">
    <text evidence="3">The sequence shown here is derived from an EMBL/GenBank/DDBJ whole genome shotgun (WGS) entry which is preliminary data.</text>
</comment>
<accession>A0ABR0EBF5</accession>
<organism evidence="3 4">
    <name type="scientific">Zasmidium cellare</name>
    <name type="common">Wine cellar mold</name>
    <name type="synonym">Racodium cellare</name>
    <dbReference type="NCBI Taxonomy" id="395010"/>
    <lineage>
        <taxon>Eukaryota</taxon>
        <taxon>Fungi</taxon>
        <taxon>Dikarya</taxon>
        <taxon>Ascomycota</taxon>
        <taxon>Pezizomycotina</taxon>
        <taxon>Dothideomycetes</taxon>
        <taxon>Dothideomycetidae</taxon>
        <taxon>Mycosphaerellales</taxon>
        <taxon>Mycosphaerellaceae</taxon>
        <taxon>Zasmidium</taxon>
    </lineage>
</organism>
<feature type="compositionally biased region" description="Low complexity" evidence="2">
    <location>
        <begin position="349"/>
        <end position="365"/>
    </location>
</feature>
<dbReference type="Proteomes" id="UP001305779">
    <property type="component" value="Unassembled WGS sequence"/>
</dbReference>
<dbReference type="EMBL" id="JAXOVC010000008">
    <property type="protein sequence ID" value="KAK4498383.1"/>
    <property type="molecule type" value="Genomic_DNA"/>
</dbReference>
<proteinExistence type="predicted"/>